<protein>
    <recommendedName>
        <fullName evidence="4">DUF3047 domain-containing protein</fullName>
    </recommendedName>
</protein>
<accession>A0A2N3KXM9</accession>
<dbReference type="Proteomes" id="UP000233597">
    <property type="component" value="Unassembled WGS sequence"/>
</dbReference>
<dbReference type="OrthoDB" id="7343989at2"/>
<dbReference type="AlphaFoldDB" id="A0A2N3KXM9"/>
<keyword evidence="1" id="KW-0732">Signal</keyword>
<evidence type="ECO:0000313" key="2">
    <source>
        <dbReference type="EMBL" id="PKR55288.1"/>
    </source>
</evidence>
<proteinExistence type="predicted"/>
<evidence type="ECO:0008006" key="4">
    <source>
        <dbReference type="Google" id="ProtNLM"/>
    </source>
</evidence>
<name>A0A2N3KXM9_9PROT</name>
<dbReference type="EMBL" id="NWTK01000002">
    <property type="protein sequence ID" value="PKR55288.1"/>
    <property type="molecule type" value="Genomic_DNA"/>
</dbReference>
<dbReference type="RefSeq" id="WP_101264336.1">
    <property type="nucleotide sequence ID" value="NZ_NWTK01000002.1"/>
</dbReference>
<feature type="chain" id="PRO_5014762207" description="DUF3047 domain-containing protein" evidence="1">
    <location>
        <begin position="31"/>
        <end position="254"/>
    </location>
</feature>
<reference evidence="2 3" key="1">
    <citation type="submission" date="2017-09" db="EMBL/GenBank/DDBJ databases">
        <title>Biodiversity and function of Thalassospira species in the particle-attached aromatic-hydrocarbon-degrading consortia from the surface seawater of the South China Sea.</title>
        <authorList>
            <person name="Dong C."/>
            <person name="Liu R."/>
            <person name="Shao Z."/>
        </authorList>
    </citation>
    <scope>NUCLEOTIDE SEQUENCE [LARGE SCALE GENOMIC DNA]</scope>
    <source>
        <strain evidence="2 3">CSC1P2</strain>
    </source>
</reference>
<sequence>MPKPAFHPLAHLRCLFTRVLASGALCLVLAACTLPGSGVEADGGLKLLYAPFPLNAEKLPEYWLYASPVDDLVTGQPSPNRSDDTLQRDTLFWQDIDGRIALGVSSHPAQNRHIQLGRRTNVAILGSPYLSFDWQLRGGAKGGDTTLILGFRNQNAGSWNENDLGIGLPGVDYVLQIPVGGAPGAKEPLINNPAPDETGYWQTDYLDLATLHRHYWPDANTRDVKLVWIGIATGPHQSRPAQAVTYLSHILLSR</sequence>
<gene>
    <name evidence="2" type="ORF">COO20_03675</name>
</gene>
<dbReference type="PROSITE" id="PS51257">
    <property type="entry name" value="PROKAR_LIPOPROTEIN"/>
    <property type="match status" value="1"/>
</dbReference>
<organism evidence="2 3">
    <name type="scientific">Thalassospira marina</name>
    <dbReference type="NCBI Taxonomy" id="2048283"/>
    <lineage>
        <taxon>Bacteria</taxon>
        <taxon>Pseudomonadati</taxon>
        <taxon>Pseudomonadota</taxon>
        <taxon>Alphaproteobacteria</taxon>
        <taxon>Rhodospirillales</taxon>
        <taxon>Thalassospiraceae</taxon>
        <taxon>Thalassospira</taxon>
    </lineage>
</organism>
<feature type="signal peptide" evidence="1">
    <location>
        <begin position="1"/>
        <end position="30"/>
    </location>
</feature>
<evidence type="ECO:0000256" key="1">
    <source>
        <dbReference type="SAM" id="SignalP"/>
    </source>
</evidence>
<comment type="caution">
    <text evidence="2">The sequence shown here is derived from an EMBL/GenBank/DDBJ whole genome shotgun (WGS) entry which is preliminary data.</text>
</comment>
<evidence type="ECO:0000313" key="3">
    <source>
        <dbReference type="Proteomes" id="UP000233597"/>
    </source>
</evidence>